<dbReference type="EMBL" id="NGLB01000001">
    <property type="protein sequence ID" value="OTN99827.1"/>
    <property type="molecule type" value="Genomic_DNA"/>
</dbReference>
<evidence type="ECO:0000313" key="7">
    <source>
        <dbReference type="EMBL" id="SAM45953.1"/>
    </source>
</evidence>
<dbReference type="OMA" id="SKQTIFC"/>
<evidence type="ECO:0000313" key="4">
    <source>
        <dbReference type="EMBL" id="OTN99827.1"/>
    </source>
</evidence>
<proteinExistence type="predicted"/>
<dbReference type="Proteomes" id="UP000224303">
    <property type="component" value="Unassembled WGS sequence"/>
</dbReference>
<evidence type="ECO:0000313" key="6">
    <source>
        <dbReference type="EMBL" id="PZM56144.1"/>
    </source>
</evidence>
<dbReference type="EMBL" id="QHGU01000019">
    <property type="protein sequence ID" value="PZM56144.1"/>
    <property type="molecule type" value="Genomic_DNA"/>
</dbReference>
<evidence type="ECO:0000313" key="8">
    <source>
        <dbReference type="Proteomes" id="UP000070452"/>
    </source>
</evidence>
<dbReference type="EMBL" id="LRHK01000001">
    <property type="protein sequence ID" value="KWX19215.1"/>
    <property type="molecule type" value="Genomic_DNA"/>
</dbReference>
<evidence type="ECO:0000313" key="2">
    <source>
        <dbReference type="EMBL" id="KWX19215.1"/>
    </source>
</evidence>
<dbReference type="Proteomes" id="UP000070452">
    <property type="component" value="Unassembled WGS sequence"/>
</dbReference>
<dbReference type="Proteomes" id="UP000183509">
    <property type="component" value="Unassembled WGS sequence"/>
</dbReference>
<evidence type="ECO:0000313" key="9">
    <source>
        <dbReference type="Proteomes" id="UP000183509"/>
    </source>
</evidence>
<dbReference type="EMBL" id="FKLM01000025">
    <property type="protein sequence ID" value="SAM45953.1"/>
    <property type="molecule type" value="Genomic_DNA"/>
</dbReference>
<feature type="domain" description="Mga helix-turn-helix" evidence="1">
    <location>
        <begin position="96"/>
        <end position="170"/>
    </location>
</feature>
<reference evidence="2 8" key="1">
    <citation type="submission" date="2016-01" db="EMBL/GenBank/DDBJ databases">
        <title>Molecular Mechanisms for transfer of large genomic segments between Enterococcus faecium strains.</title>
        <authorList>
            <person name="Garcia-Solache M.A."/>
            <person name="Lebreton F."/>
            <person name="Mclaughlin R.E."/>
            <person name="Whiteaker J.D."/>
            <person name="Gilmore M.S."/>
            <person name="Rice L.B."/>
        </authorList>
    </citation>
    <scope>NUCLEOTIDE SEQUENCE [LARGE SCALE GENOMIC DNA]</scope>
    <source>
        <strain evidence="2 8">D344RRF x C68</strain>
    </source>
</reference>
<evidence type="ECO:0000259" key="1">
    <source>
        <dbReference type="Pfam" id="PF05043"/>
    </source>
</evidence>
<dbReference type="Pfam" id="PF05043">
    <property type="entry name" value="Mga"/>
    <property type="match status" value="1"/>
</dbReference>
<dbReference type="AlphaFoldDB" id="A0A132PA54"/>
<accession>A0A132PA54</accession>
<dbReference type="InterPro" id="IPR007737">
    <property type="entry name" value="Mga_HTH"/>
</dbReference>
<organism evidence="2 8">
    <name type="scientific">Enterococcus faecium</name>
    <name type="common">Streptococcus faecium</name>
    <dbReference type="NCBI Taxonomy" id="1352"/>
    <lineage>
        <taxon>Bacteria</taxon>
        <taxon>Bacillati</taxon>
        <taxon>Bacillota</taxon>
        <taxon>Bacilli</taxon>
        <taxon>Lactobacillales</taxon>
        <taxon>Enterococcaceae</taxon>
        <taxon>Enterococcus</taxon>
    </lineage>
</organism>
<dbReference type="Proteomes" id="UP000194737">
    <property type="component" value="Unassembled WGS sequence"/>
</dbReference>
<evidence type="ECO:0000313" key="12">
    <source>
        <dbReference type="Proteomes" id="UP000249070"/>
    </source>
</evidence>
<reference evidence="5 11" key="4">
    <citation type="submission" date="2017-10" db="EMBL/GenBank/DDBJ databases">
        <title>Draft genomes of the Enterococcus faecium isolated from human feces before and after Helicobacter pylori eradication therapy.</title>
        <authorList>
            <person name="Prianichniikov N.A."/>
            <person name="Glushchenko O.E."/>
            <person name="Malakhova M.V."/>
        </authorList>
    </citation>
    <scope>NUCLEOTIDE SEQUENCE [LARGE SCALE GENOMIC DNA]</scope>
    <source>
        <strain evidence="5 11">Hp_5-7</strain>
    </source>
</reference>
<gene>
    <name evidence="4" type="ORF">A5804_001319</name>
    <name evidence="2" type="ORF">AWT83_12330</name>
    <name evidence="5" type="ORF">CQR37_03255</name>
    <name evidence="6" type="ORF">DKP91_05530</name>
    <name evidence="7" type="ORF">DTPHA_601611</name>
    <name evidence="3" type="ORF">M3X98_08965</name>
</gene>
<dbReference type="RefSeq" id="WP_002288171.1">
    <property type="nucleotide sequence ID" value="NZ_AP022341.1"/>
</dbReference>
<reference evidence="7 9" key="2">
    <citation type="submission" date="2016-04" db="EMBL/GenBank/DDBJ databases">
        <authorList>
            <person name="Millard A."/>
        </authorList>
    </citation>
    <scope>NUCLEOTIDE SEQUENCE [LARGE SCALE GENOMIC DNA]</scope>
    <source>
        <strain evidence="7">Isolate 22</strain>
    </source>
</reference>
<evidence type="ECO:0000313" key="3">
    <source>
        <dbReference type="EMBL" id="MDC4248184.1"/>
    </source>
</evidence>
<name>A0A132PA54_ENTFC</name>
<dbReference type="Proteomes" id="UP001141166">
    <property type="component" value="Unassembled WGS sequence"/>
</dbReference>
<reference evidence="4 10" key="3">
    <citation type="submission" date="2017-05" db="EMBL/GenBank/DDBJ databases">
        <title>The Genome Sequence of Enterococcus faecium 6F2_DIV0138.</title>
        <authorList>
            <consortium name="The Broad Institute Genomics Platform"/>
            <consortium name="The Broad Institute Genomic Center for Infectious Diseases"/>
            <person name="Earl A."/>
            <person name="Manson A."/>
            <person name="Schwartman J."/>
            <person name="Gilmore M."/>
            <person name="Abouelleil A."/>
            <person name="Cao P."/>
            <person name="Chapman S."/>
            <person name="Cusick C."/>
            <person name="Shea T."/>
            <person name="Young S."/>
            <person name="Neafsey D."/>
            <person name="Nusbaum C."/>
            <person name="Birren B."/>
        </authorList>
    </citation>
    <scope>NUCLEOTIDE SEQUENCE [LARGE SCALE GENOMIC DNA]</scope>
    <source>
        <strain evidence="4 10">6F2_DIV0138</strain>
    </source>
</reference>
<protein>
    <submittedName>
        <fullName evidence="3">Helix-turn-helix domain-containing protein</fullName>
    </submittedName>
    <submittedName>
        <fullName evidence="2">M protein trans-acting positive regulator</fullName>
    </submittedName>
    <submittedName>
        <fullName evidence="5">Transcriptional regulator</fullName>
    </submittedName>
</protein>
<evidence type="ECO:0000313" key="10">
    <source>
        <dbReference type="Proteomes" id="UP000194737"/>
    </source>
</evidence>
<dbReference type="Proteomes" id="UP000249070">
    <property type="component" value="Unassembled WGS sequence"/>
</dbReference>
<dbReference type="EMBL" id="JAMWMK010000013">
    <property type="protein sequence ID" value="MDC4248184.1"/>
    <property type="molecule type" value="Genomic_DNA"/>
</dbReference>
<evidence type="ECO:0000313" key="11">
    <source>
        <dbReference type="Proteomes" id="UP000224303"/>
    </source>
</evidence>
<comment type="caution">
    <text evidence="2">The sequence shown here is derived from an EMBL/GenBank/DDBJ whole genome shotgun (WGS) entry which is preliminary data.</text>
</comment>
<dbReference type="EMBL" id="PCGC01000005">
    <property type="protein sequence ID" value="PHL22312.1"/>
    <property type="molecule type" value="Genomic_DNA"/>
</dbReference>
<reference evidence="3" key="6">
    <citation type="submission" date="2022-05" db="EMBL/GenBank/DDBJ databases">
        <title>Draft genome sequences of Clostridium perfringens strains isolated from Peru.</title>
        <authorList>
            <person name="Hurtado R."/>
            <person name="Lima L."/>
            <person name="Sousa T."/>
            <person name="Jaiswal A.K."/>
            <person name="Tiwari S."/>
            <person name="Maturrano L."/>
            <person name="Brenig B."/>
            <person name="Azevedo V."/>
        </authorList>
    </citation>
    <scope>NUCLEOTIDE SEQUENCE</scope>
    <source>
        <strain evidence="3">CP4</strain>
    </source>
</reference>
<dbReference type="PATRIC" id="fig|1352.1358.peg.1723"/>
<sequence length="517" mass="61286">MQTQEAIKTFLLKKKSNTKLDIFLFLSEHRFFITTQYLADHFHMSESNFLLYIKELEQDFERLNLTELHIDKQKPFLKLNFEGIDPAYCYYRLFGRYCNESVSYQILTSLFSCQTNSIISLSQQTNYSASYLYTKMKKINAFLALYGLSISFSNNGRKSFSGKEVQIQYAALDIYWNIFSSTATEFYDEDPQVVAFMMNTFFKKEVLDRLNSGMIDKLYFLLKICKENFPATSVKDVQKEFTEYEYIDFFIDPSVDILRPNLPICREQRILVNILARLSITKIESEETSLEQYKLLKKANVPHVLYSREMVESFCTVFDLFIPEKEKILYSLAFARNKLYNGFLNFNQPNTPLPTFMLYQEHSVLKEVQTAIEQFYMDFREQNQHLLPVILEKENVQWMVEDLVHLYDRYKKQPRIVIGVNYTRDFYISKDLIVKIEQIFSNESIKIQNDFMENCNIVISDCPLKQLPSHIKKIYILKGIITPEDWKKVIMRISEYIFELKEEALMDQSKKENQVTS</sequence>
<evidence type="ECO:0000313" key="5">
    <source>
        <dbReference type="EMBL" id="PHL22312.1"/>
    </source>
</evidence>
<reference evidence="6 12" key="5">
    <citation type="submission" date="2018-05" db="EMBL/GenBank/DDBJ databases">
        <title>Vancomycin-resistant Enterococcus faecium strain from Chelyabinsk, Russia.</title>
        <authorList>
            <person name="Gostev V."/>
            <person name="Goncharov A."/>
            <person name="Kolodzhieva V."/>
            <person name="Suvorov A."/>
            <person name="Sidorenko S."/>
            <person name="Zueva L."/>
        </authorList>
    </citation>
    <scope>NUCLEOTIDE SEQUENCE [LARGE SCALE GENOMIC DNA]</scope>
    <source>
        <strain evidence="6 12">20</strain>
    </source>
</reference>